<organism evidence="1 2">
    <name type="scientific">Irpex rosettiformis</name>
    <dbReference type="NCBI Taxonomy" id="378272"/>
    <lineage>
        <taxon>Eukaryota</taxon>
        <taxon>Fungi</taxon>
        <taxon>Dikarya</taxon>
        <taxon>Basidiomycota</taxon>
        <taxon>Agaricomycotina</taxon>
        <taxon>Agaricomycetes</taxon>
        <taxon>Polyporales</taxon>
        <taxon>Irpicaceae</taxon>
        <taxon>Irpex</taxon>
    </lineage>
</organism>
<gene>
    <name evidence="1" type="ORF">BDY19DRAFT_913967</name>
</gene>
<proteinExistence type="predicted"/>
<sequence length="80" mass="9096">MIMLCLSFTASMTFCRHLFILPSHCLFCLFSCNVRLPAYAAQVPPSIPCISQLYLFCPFTAHCVIELCCFLILFFSSVLF</sequence>
<comment type="caution">
    <text evidence="1">The sequence shown here is derived from an EMBL/GenBank/DDBJ whole genome shotgun (WGS) entry which is preliminary data.</text>
</comment>
<dbReference type="Proteomes" id="UP001055072">
    <property type="component" value="Unassembled WGS sequence"/>
</dbReference>
<evidence type="ECO:0000313" key="1">
    <source>
        <dbReference type="EMBL" id="KAI0094675.1"/>
    </source>
</evidence>
<accession>A0ACB8ULV0</accession>
<keyword evidence="2" id="KW-1185">Reference proteome</keyword>
<reference evidence="1" key="1">
    <citation type="journal article" date="2021" name="Environ. Microbiol.">
        <title>Gene family expansions and transcriptome signatures uncover fungal adaptations to wood decay.</title>
        <authorList>
            <person name="Hage H."/>
            <person name="Miyauchi S."/>
            <person name="Viragh M."/>
            <person name="Drula E."/>
            <person name="Min B."/>
            <person name="Chaduli D."/>
            <person name="Navarro D."/>
            <person name="Favel A."/>
            <person name="Norest M."/>
            <person name="Lesage-Meessen L."/>
            <person name="Balint B."/>
            <person name="Merenyi Z."/>
            <person name="de Eugenio L."/>
            <person name="Morin E."/>
            <person name="Martinez A.T."/>
            <person name="Baldrian P."/>
            <person name="Stursova M."/>
            <person name="Martinez M.J."/>
            <person name="Novotny C."/>
            <person name="Magnuson J.K."/>
            <person name="Spatafora J.W."/>
            <person name="Maurice S."/>
            <person name="Pangilinan J."/>
            <person name="Andreopoulos W."/>
            <person name="LaButti K."/>
            <person name="Hundley H."/>
            <person name="Na H."/>
            <person name="Kuo A."/>
            <person name="Barry K."/>
            <person name="Lipzen A."/>
            <person name="Henrissat B."/>
            <person name="Riley R."/>
            <person name="Ahrendt S."/>
            <person name="Nagy L.G."/>
            <person name="Grigoriev I.V."/>
            <person name="Martin F."/>
            <person name="Rosso M.N."/>
        </authorList>
    </citation>
    <scope>NUCLEOTIDE SEQUENCE</scope>
    <source>
        <strain evidence="1">CBS 384.51</strain>
    </source>
</reference>
<name>A0ACB8ULV0_9APHY</name>
<dbReference type="EMBL" id="MU274900">
    <property type="protein sequence ID" value="KAI0094675.1"/>
    <property type="molecule type" value="Genomic_DNA"/>
</dbReference>
<protein>
    <submittedName>
        <fullName evidence="1">Uncharacterized protein</fullName>
    </submittedName>
</protein>
<evidence type="ECO:0000313" key="2">
    <source>
        <dbReference type="Proteomes" id="UP001055072"/>
    </source>
</evidence>